<dbReference type="AntiFam" id="ANF00034">
    <property type="entry name" value="Antisense to 5.8S rRNA"/>
</dbReference>
<feature type="region of interest" description="Disordered" evidence="1">
    <location>
        <begin position="890"/>
        <end position="934"/>
    </location>
</feature>
<feature type="region of interest" description="Disordered" evidence="1">
    <location>
        <begin position="681"/>
        <end position="775"/>
    </location>
</feature>
<feature type="compositionally biased region" description="Polar residues" evidence="1">
    <location>
        <begin position="766"/>
        <end position="775"/>
    </location>
</feature>
<feature type="region of interest" description="Disordered" evidence="1">
    <location>
        <begin position="257"/>
        <end position="309"/>
    </location>
</feature>
<name>A0A1J7IG57_LUPAN</name>
<evidence type="ECO:0000256" key="1">
    <source>
        <dbReference type="SAM" id="MobiDB-lite"/>
    </source>
</evidence>
<gene>
    <name evidence="2" type="ORF">TanjilG_15053</name>
</gene>
<protein>
    <submittedName>
        <fullName evidence="2">Uncharacterized protein</fullName>
    </submittedName>
</protein>
<evidence type="ECO:0000313" key="2">
    <source>
        <dbReference type="EMBL" id="OIW13149.1"/>
    </source>
</evidence>
<dbReference type="InterPro" id="IPR044792">
    <property type="entry name" value="TAR1"/>
</dbReference>
<dbReference type="Gramene" id="OIW13149">
    <property type="protein sequence ID" value="OIW13149"/>
    <property type="gene ID" value="TanjilG_15053"/>
</dbReference>
<reference evidence="2 3" key="1">
    <citation type="journal article" date="2017" name="Plant Biotechnol. J.">
        <title>A comprehensive draft genome sequence for lupin (Lupinus angustifolius), an emerging health food: insights into plant-microbe interactions and legume evolution.</title>
        <authorList>
            <person name="Hane J.K."/>
            <person name="Ming Y."/>
            <person name="Kamphuis L.G."/>
            <person name="Nelson M.N."/>
            <person name="Garg G."/>
            <person name="Atkins C.A."/>
            <person name="Bayer P.E."/>
            <person name="Bravo A."/>
            <person name="Bringans S."/>
            <person name="Cannon S."/>
            <person name="Edwards D."/>
            <person name="Foley R."/>
            <person name="Gao L.L."/>
            <person name="Harrison M.J."/>
            <person name="Huang W."/>
            <person name="Hurgobin B."/>
            <person name="Li S."/>
            <person name="Liu C.W."/>
            <person name="McGrath A."/>
            <person name="Morahan G."/>
            <person name="Murray J."/>
            <person name="Weller J."/>
            <person name="Jian J."/>
            <person name="Singh K.B."/>
        </authorList>
    </citation>
    <scope>NUCLEOTIDE SEQUENCE [LARGE SCALE GENOMIC DNA]</scope>
    <source>
        <strain evidence="3">cv. Tanjil</strain>
        <tissue evidence="2">Whole plant</tissue>
    </source>
</reference>
<organism evidence="2 3">
    <name type="scientific">Lupinus angustifolius</name>
    <name type="common">Narrow-leaved blue lupine</name>
    <dbReference type="NCBI Taxonomy" id="3871"/>
    <lineage>
        <taxon>Eukaryota</taxon>
        <taxon>Viridiplantae</taxon>
        <taxon>Streptophyta</taxon>
        <taxon>Embryophyta</taxon>
        <taxon>Tracheophyta</taxon>
        <taxon>Spermatophyta</taxon>
        <taxon>Magnoliopsida</taxon>
        <taxon>eudicotyledons</taxon>
        <taxon>Gunneridae</taxon>
        <taxon>Pentapetalae</taxon>
        <taxon>rosids</taxon>
        <taxon>fabids</taxon>
        <taxon>Fabales</taxon>
        <taxon>Fabaceae</taxon>
        <taxon>Papilionoideae</taxon>
        <taxon>50 kb inversion clade</taxon>
        <taxon>genistoids sensu lato</taxon>
        <taxon>core genistoids</taxon>
        <taxon>Genisteae</taxon>
        <taxon>Lupinus</taxon>
    </lineage>
</organism>
<feature type="region of interest" description="Disordered" evidence="1">
    <location>
        <begin position="197"/>
        <end position="235"/>
    </location>
</feature>
<sequence length="961" mass="104848">MKCALLSKNKFKFVDGSISMPENDDLLFDEWERCNTMVISWITRSLNAQIAQSTVYIESAEELWKDLKERFSKGDYFRISDLLQELHSIKQGDRDLSHYFTDLKIVWEDLEALRPLPSCVCAIKYKCSMLKIIREQRESEYVICFLKGLNEEFSTTRSQILLLEPLPTINKVFSLLQQQESQIGSVTTKVLFSSNMADSSEGTNRTSGNNAQWKAVGRGNNYGRSRGRSFGRGFGSSRTMNTKVCTFFLSRLFDARGRGPEGPVPNPSPDRHAATRSRRESSSSSPPTADGFGTGTPVPSPQSQSFSRGYGSILPTSLAYIVPSTRGCSPWRPDAVMSTTGRGRHSVLRIFKGRRGRTGHHATCGALPAAGPYLRLSRFQGGQAICTDDRSARAHAPGFAATAAPSYSSGPGPCPDGRVSAQLGTVTQLPVHPASPVLLTKNGPLGALDSVAWLNKAATPSYLFKSFAPIPKSDERFARQYRCGPPPEFPLASPRSGIVHHLSGPDRYALTRTLHRRSGSVGGATHKGIPPISFLAPYGFTCPLTRTHVRLLGPCFKTGRMGSPQADARSTQVPKHTKRRALPTTIAMMTSPRACQQPGLGPPSQFASVHAPSRLADRLSPFHIRPRHIAGPHPLPSRQFQALFDSLFKVLFIFPSRYLFAIGLSPVFSLGRNLPPDWGCIPKQPDSPTAPRGATGSGHDGALTLSGAPFQGTWARSAAEDASPDYNSDTEGDRFSWRPTDPHGSKSRKAGGGDTHDRSRALAQPPSITAPSTADSVFNQPRALGLMASGATCVQRLDGSRDSAIHTKYRISLRSSSMQEPRYPLPRVFRISVSQRRPHEHRLRADGGELNDFNFLGAFRAGVLLLGQEDTAEGVAPPDTRGTEVQWTSHNVAGSEPPTSPQSEHFTGPFNRQIAPPTKNGHAPPPIESRKSSQSVNPYYVWTCLANTMSGPGKFPRVESN</sequence>
<feature type="compositionally biased region" description="Basic and acidic residues" evidence="1">
    <location>
        <begin position="731"/>
        <end position="744"/>
    </location>
</feature>
<dbReference type="Proteomes" id="UP000188354">
    <property type="component" value="Chromosome LG04"/>
</dbReference>
<dbReference type="STRING" id="3871.A0A1J7IG57"/>
<dbReference type="AlphaFoldDB" id="A0A1J7IG57"/>
<evidence type="ECO:0000313" key="3">
    <source>
        <dbReference type="Proteomes" id="UP000188354"/>
    </source>
</evidence>
<proteinExistence type="predicted"/>
<keyword evidence="3" id="KW-1185">Reference proteome</keyword>
<dbReference type="PANTHER" id="PTHR47188">
    <property type="entry name" value="PROTEIN TAR1"/>
    <property type="match status" value="1"/>
</dbReference>
<dbReference type="EMBL" id="CM007364">
    <property type="protein sequence ID" value="OIW13149.1"/>
    <property type="molecule type" value="Genomic_DNA"/>
</dbReference>
<accession>A0A1J7IG57</accession>
<dbReference type="PANTHER" id="PTHR47188:SF1">
    <property type="entry name" value="PROTEIN TAR1"/>
    <property type="match status" value="1"/>
</dbReference>
<dbReference type="GO" id="GO:0043457">
    <property type="term" value="P:regulation of cellular respiration"/>
    <property type="evidence" value="ECO:0007669"/>
    <property type="project" value="InterPro"/>
</dbReference>
<dbReference type="Pfam" id="PF14223">
    <property type="entry name" value="Retrotran_gag_2"/>
    <property type="match status" value="1"/>
</dbReference>
<feature type="compositionally biased region" description="Basic and acidic residues" evidence="1">
    <location>
        <begin position="269"/>
        <end position="281"/>
    </location>
</feature>
<feature type="compositionally biased region" description="Polar residues" evidence="1">
    <location>
        <begin position="197"/>
        <end position="212"/>
    </location>
</feature>